<evidence type="ECO:0000313" key="1">
    <source>
        <dbReference type="EMBL" id="OGK06681.1"/>
    </source>
</evidence>
<protein>
    <recommendedName>
        <fullName evidence="3">Prepilin-type N-terminal cleavage/methylation domain-containing protein</fullName>
    </recommendedName>
</protein>
<sequence length="113" mass="12212">MKTDNAGFSMTEILVALAIFSAIGLPLTAYVGKLTATPIFSDRVRAVEIAVGFLEESIHGKNGLKNQESVILFRDGPLAIKRTVSGEELKKITIFVEKSGKIIFDISTLVFPG</sequence>
<evidence type="ECO:0008006" key="3">
    <source>
        <dbReference type="Google" id="ProtNLM"/>
    </source>
</evidence>
<gene>
    <name evidence="1" type="ORF">A2519_11055</name>
</gene>
<dbReference type="EMBL" id="MFYX01000024">
    <property type="protein sequence ID" value="OGK06681.1"/>
    <property type="molecule type" value="Genomic_DNA"/>
</dbReference>
<comment type="caution">
    <text evidence="1">The sequence shown here is derived from an EMBL/GenBank/DDBJ whole genome shotgun (WGS) entry which is preliminary data.</text>
</comment>
<reference evidence="1 2" key="1">
    <citation type="journal article" date="2016" name="Nat. Commun.">
        <title>Thousands of microbial genomes shed light on interconnected biogeochemical processes in an aquifer system.</title>
        <authorList>
            <person name="Anantharaman K."/>
            <person name="Brown C.T."/>
            <person name="Hug L.A."/>
            <person name="Sharon I."/>
            <person name="Castelle C.J."/>
            <person name="Probst A.J."/>
            <person name="Thomas B.C."/>
            <person name="Singh A."/>
            <person name="Wilkins M.J."/>
            <person name="Karaoz U."/>
            <person name="Brodie E.L."/>
            <person name="Williams K.H."/>
            <person name="Hubbard S.S."/>
            <person name="Banfield J.F."/>
        </authorList>
    </citation>
    <scope>NUCLEOTIDE SEQUENCE [LARGE SCALE GENOMIC DNA]</scope>
</reference>
<proteinExistence type="predicted"/>
<dbReference type="NCBIfam" id="TIGR02532">
    <property type="entry name" value="IV_pilin_GFxxxE"/>
    <property type="match status" value="1"/>
</dbReference>
<evidence type="ECO:0000313" key="2">
    <source>
        <dbReference type="Proteomes" id="UP000179243"/>
    </source>
</evidence>
<dbReference type="AlphaFoldDB" id="A0A1F7FJE2"/>
<dbReference type="InterPro" id="IPR012902">
    <property type="entry name" value="N_methyl_site"/>
</dbReference>
<dbReference type="Proteomes" id="UP000179243">
    <property type="component" value="Unassembled WGS sequence"/>
</dbReference>
<organism evidence="1 2">
    <name type="scientific">Candidatus Raymondbacteria bacterium RIFOXYD12_FULL_49_13</name>
    <dbReference type="NCBI Taxonomy" id="1817890"/>
    <lineage>
        <taxon>Bacteria</taxon>
        <taxon>Raymondiibacteriota</taxon>
    </lineage>
</organism>
<name>A0A1F7FJE2_UNCRA</name>
<accession>A0A1F7FJE2</accession>
<dbReference type="Pfam" id="PF07963">
    <property type="entry name" value="N_methyl"/>
    <property type="match status" value="1"/>
</dbReference>